<dbReference type="PANTHER" id="PTHR30349">
    <property type="entry name" value="PHAGE INTEGRASE-RELATED"/>
    <property type="match status" value="1"/>
</dbReference>
<dbReference type="InterPro" id="IPR002104">
    <property type="entry name" value="Integrase_catalytic"/>
</dbReference>
<dbReference type="STRING" id="425514.SAMN05443550_10715"/>
<dbReference type="EMBL" id="FNRA01000007">
    <property type="protein sequence ID" value="SEA92397.1"/>
    <property type="molecule type" value="Genomic_DNA"/>
</dbReference>
<organism evidence="8 9">
    <name type="scientific">Pedobacter hartonius</name>
    <dbReference type="NCBI Taxonomy" id="425514"/>
    <lineage>
        <taxon>Bacteria</taxon>
        <taxon>Pseudomonadati</taxon>
        <taxon>Bacteroidota</taxon>
        <taxon>Sphingobacteriia</taxon>
        <taxon>Sphingobacteriales</taxon>
        <taxon>Sphingobacteriaceae</taxon>
        <taxon>Pedobacter</taxon>
    </lineage>
</organism>
<dbReference type="PANTHER" id="PTHR30349:SF64">
    <property type="entry name" value="PROPHAGE INTEGRASE INTD-RELATED"/>
    <property type="match status" value="1"/>
</dbReference>
<evidence type="ECO:0000259" key="6">
    <source>
        <dbReference type="PROSITE" id="PS51898"/>
    </source>
</evidence>
<dbReference type="OrthoDB" id="892893at2"/>
<evidence type="ECO:0000313" key="9">
    <source>
        <dbReference type="Proteomes" id="UP000198850"/>
    </source>
</evidence>
<dbReference type="Pfam" id="PF00589">
    <property type="entry name" value="Phage_integrase"/>
    <property type="match status" value="1"/>
</dbReference>
<dbReference type="SUPFAM" id="SSF56349">
    <property type="entry name" value="DNA breaking-rejoining enzymes"/>
    <property type="match status" value="1"/>
</dbReference>
<comment type="similarity">
    <text evidence="1">Belongs to the 'phage' integrase family.</text>
</comment>
<dbReference type="InterPro" id="IPR044068">
    <property type="entry name" value="CB"/>
</dbReference>
<keyword evidence="2" id="KW-0229">DNA integration</keyword>
<dbReference type="Gene3D" id="1.10.443.10">
    <property type="entry name" value="Intergrase catalytic core"/>
    <property type="match status" value="1"/>
</dbReference>
<dbReference type="InterPro" id="IPR011010">
    <property type="entry name" value="DNA_brk_join_enz"/>
</dbReference>
<dbReference type="InterPro" id="IPR035386">
    <property type="entry name" value="Arm-DNA-bind_5"/>
</dbReference>
<evidence type="ECO:0000313" key="8">
    <source>
        <dbReference type="EMBL" id="SEA92397.1"/>
    </source>
</evidence>
<accession>A0A1H4F662</accession>
<evidence type="ECO:0000256" key="2">
    <source>
        <dbReference type="ARBA" id="ARBA00022908"/>
    </source>
</evidence>
<dbReference type="Pfam" id="PF13102">
    <property type="entry name" value="Phage_int_SAM_5"/>
    <property type="match status" value="1"/>
</dbReference>
<evidence type="ECO:0000256" key="4">
    <source>
        <dbReference type="ARBA" id="ARBA00023172"/>
    </source>
</evidence>
<feature type="domain" description="Core-binding (CB)" evidence="7">
    <location>
        <begin position="111"/>
        <end position="197"/>
    </location>
</feature>
<dbReference type="Proteomes" id="UP000198850">
    <property type="component" value="Unassembled WGS sequence"/>
</dbReference>
<evidence type="ECO:0000256" key="5">
    <source>
        <dbReference type="PROSITE-ProRule" id="PRU01248"/>
    </source>
</evidence>
<dbReference type="AlphaFoldDB" id="A0A1H4F662"/>
<dbReference type="InterPro" id="IPR025269">
    <property type="entry name" value="SAM-like_dom"/>
</dbReference>
<keyword evidence="3 5" id="KW-0238">DNA-binding</keyword>
<reference evidence="8 9" key="1">
    <citation type="submission" date="2016-10" db="EMBL/GenBank/DDBJ databases">
        <authorList>
            <person name="de Groot N.N."/>
        </authorList>
    </citation>
    <scope>NUCLEOTIDE SEQUENCE [LARGE SCALE GENOMIC DNA]</scope>
    <source>
        <strain evidence="8 9">DSM 19033</strain>
    </source>
</reference>
<protein>
    <submittedName>
        <fullName evidence="8">Site-specific recombinase XerD</fullName>
    </submittedName>
</protein>
<proteinExistence type="inferred from homology"/>
<dbReference type="Pfam" id="PF17293">
    <property type="entry name" value="Arm-DNA-bind_5"/>
    <property type="match status" value="1"/>
</dbReference>
<dbReference type="InterPro" id="IPR050090">
    <property type="entry name" value="Tyrosine_recombinase_XerCD"/>
</dbReference>
<keyword evidence="4" id="KW-0233">DNA recombination</keyword>
<evidence type="ECO:0000259" key="7">
    <source>
        <dbReference type="PROSITE" id="PS51900"/>
    </source>
</evidence>
<gene>
    <name evidence="8" type="ORF">SAMN05443550_10715</name>
</gene>
<dbReference type="Gene3D" id="1.10.150.130">
    <property type="match status" value="1"/>
</dbReference>
<evidence type="ECO:0000256" key="3">
    <source>
        <dbReference type="ARBA" id="ARBA00023125"/>
    </source>
</evidence>
<sequence>MAINAVPKLEKRRDKNTGMVISKNVPILIDVTFDSKRLWLQTGERIDENKWDVKNNRVKPSVTGSVEINNLIKTKCEEILKIYREAKLMGKEVTVAYIRNGTKVSIPTTNKNIWQLYDEFIEGYKIKHSPNTVKVLNTNKKHFLNFSKKIKLNFDFNIIDNSLLNKYVEYLQKDLNHTNNTIAKVIKVLKRFLNWATQSGYNKNLAYNLYKTQSFLPEIIILNGEELSDLYNFEFNNTTYNQVRDVFVFCSMTCMRYSDVKALKKTDINDGYIKITSIKTKTSTEIPLIDDAKVILNRNINPYSTYALPVISNQKMNDYLKVVCKIAGLNRMVTKVTYRGYEKIETTQPLHEVVTTHFGRKTCISFLFYMGLDSELIRAISNHKSISSFARYNKIAIEHKSREMKKAFEDFGKIKFEKLA</sequence>
<dbReference type="GO" id="GO:0006310">
    <property type="term" value="P:DNA recombination"/>
    <property type="evidence" value="ECO:0007669"/>
    <property type="project" value="UniProtKB-KW"/>
</dbReference>
<dbReference type="GO" id="GO:0003677">
    <property type="term" value="F:DNA binding"/>
    <property type="evidence" value="ECO:0007669"/>
    <property type="project" value="UniProtKB-UniRule"/>
</dbReference>
<feature type="domain" description="Tyr recombinase" evidence="6">
    <location>
        <begin position="217"/>
        <end position="405"/>
    </location>
</feature>
<keyword evidence="9" id="KW-1185">Reference proteome</keyword>
<dbReference type="PROSITE" id="PS51900">
    <property type="entry name" value="CB"/>
    <property type="match status" value="1"/>
</dbReference>
<dbReference type="PROSITE" id="PS51898">
    <property type="entry name" value="TYR_RECOMBINASE"/>
    <property type="match status" value="1"/>
</dbReference>
<name>A0A1H4F662_9SPHI</name>
<evidence type="ECO:0000256" key="1">
    <source>
        <dbReference type="ARBA" id="ARBA00008857"/>
    </source>
</evidence>
<dbReference type="GO" id="GO:0015074">
    <property type="term" value="P:DNA integration"/>
    <property type="evidence" value="ECO:0007669"/>
    <property type="project" value="UniProtKB-KW"/>
</dbReference>
<dbReference type="InterPro" id="IPR013762">
    <property type="entry name" value="Integrase-like_cat_sf"/>
</dbReference>
<dbReference type="RefSeq" id="WP_090557332.1">
    <property type="nucleotide sequence ID" value="NZ_FNRA01000007.1"/>
</dbReference>
<dbReference type="InterPro" id="IPR010998">
    <property type="entry name" value="Integrase_recombinase_N"/>
</dbReference>